<dbReference type="AlphaFoldDB" id="A0A3N6RQI3"/>
<dbReference type="GO" id="GO:0003700">
    <property type="term" value="F:DNA-binding transcription factor activity"/>
    <property type="evidence" value="ECO:0007669"/>
    <property type="project" value="InterPro"/>
</dbReference>
<dbReference type="InterPro" id="IPR009057">
    <property type="entry name" value="Homeodomain-like_sf"/>
</dbReference>
<keyword evidence="6" id="KW-1185">Reference proteome</keyword>
<evidence type="ECO:0000256" key="2">
    <source>
        <dbReference type="ARBA" id="ARBA00023125"/>
    </source>
</evidence>
<dbReference type="EMBL" id="RCBY01000062">
    <property type="protein sequence ID" value="RQH43375.1"/>
    <property type="molecule type" value="Genomic_DNA"/>
</dbReference>
<keyword evidence="1" id="KW-0805">Transcription regulation</keyword>
<dbReference type="PROSITE" id="PS01124">
    <property type="entry name" value="HTH_ARAC_FAMILY_2"/>
    <property type="match status" value="1"/>
</dbReference>
<dbReference type="InterPro" id="IPR018060">
    <property type="entry name" value="HTH_AraC"/>
</dbReference>
<dbReference type="Proteomes" id="UP000269154">
    <property type="component" value="Unassembled WGS sequence"/>
</dbReference>
<dbReference type="PANTHER" id="PTHR43280">
    <property type="entry name" value="ARAC-FAMILY TRANSCRIPTIONAL REGULATOR"/>
    <property type="match status" value="1"/>
</dbReference>
<evidence type="ECO:0000313" key="5">
    <source>
        <dbReference type="EMBL" id="RQH43375.1"/>
    </source>
</evidence>
<keyword evidence="2" id="KW-0238">DNA-binding</keyword>
<comment type="caution">
    <text evidence="5">The sequence shown here is derived from an EMBL/GenBank/DDBJ whole genome shotgun (WGS) entry which is preliminary data.</text>
</comment>
<dbReference type="OrthoDB" id="516605at2"/>
<feature type="domain" description="HTH araC/xylS-type" evidence="4">
    <location>
        <begin position="202"/>
        <end position="303"/>
    </location>
</feature>
<dbReference type="PRINTS" id="PR00032">
    <property type="entry name" value="HTHARAC"/>
</dbReference>
<dbReference type="Pfam" id="PF12833">
    <property type="entry name" value="HTH_18"/>
    <property type="match status" value="1"/>
</dbReference>
<evidence type="ECO:0000259" key="4">
    <source>
        <dbReference type="PROSITE" id="PS01124"/>
    </source>
</evidence>
<organism evidence="5 6">
    <name type="scientific">Okeania hirsuta</name>
    <dbReference type="NCBI Taxonomy" id="1458930"/>
    <lineage>
        <taxon>Bacteria</taxon>
        <taxon>Bacillati</taxon>
        <taxon>Cyanobacteriota</taxon>
        <taxon>Cyanophyceae</taxon>
        <taxon>Oscillatoriophycideae</taxon>
        <taxon>Oscillatoriales</taxon>
        <taxon>Microcoleaceae</taxon>
        <taxon>Okeania</taxon>
    </lineage>
</organism>
<evidence type="ECO:0000256" key="3">
    <source>
        <dbReference type="ARBA" id="ARBA00023163"/>
    </source>
</evidence>
<dbReference type="SUPFAM" id="SSF46689">
    <property type="entry name" value="Homeodomain-like"/>
    <property type="match status" value="1"/>
</dbReference>
<proteinExistence type="predicted"/>
<sequence>MNTKKIHFSDLREYHSFLGLPDPEHPLFSVVAMSSNKTNDTKCDDRDITLSGDFYSVSLKHITSGEIFYGRTKYDCKNGTMIFMAPKQEVKVVGLNVKSTGRTIVFHEDFIRGYSIKDEIKKYNYFSYAVNEALHLSQKEEQMISGLIDQIEYEYHSNQDEFSKELILSQLDTLLKYANRFYHRQFLHRKENNSNLLDKFIDEVERYMNEDQIYGKAIPTIEEIANKLNMTPRYLSDALKVETGKTAIENLHLHLLDKAKDLLLDSNATVATVAYALGFEYPQYFSRLFKKKTGITPTEYIKSYN</sequence>
<dbReference type="SMART" id="SM00342">
    <property type="entry name" value="HTH_ARAC"/>
    <property type="match status" value="1"/>
</dbReference>
<keyword evidence="3" id="KW-0804">Transcription</keyword>
<dbReference type="InterPro" id="IPR020449">
    <property type="entry name" value="Tscrpt_reg_AraC-type_HTH"/>
</dbReference>
<accession>A0A3N6RQI3</accession>
<dbReference type="PANTHER" id="PTHR43280:SF32">
    <property type="entry name" value="TRANSCRIPTIONAL REGULATORY PROTEIN"/>
    <property type="match status" value="1"/>
</dbReference>
<gene>
    <name evidence="5" type="ORF">D5R40_12950</name>
</gene>
<evidence type="ECO:0000313" key="6">
    <source>
        <dbReference type="Proteomes" id="UP000269154"/>
    </source>
</evidence>
<protein>
    <submittedName>
        <fullName evidence="5">AraC family transcriptional regulator</fullName>
    </submittedName>
</protein>
<reference evidence="5 6" key="1">
    <citation type="journal article" date="2018" name="ACS Chem. Biol.">
        <title>Ketoreductase domain dysfunction expands chemodiversity: malyngamide biosynthesis in the cyanobacterium Okeania hirsuta.</title>
        <authorList>
            <person name="Moss N.A."/>
            <person name="Leao T."/>
            <person name="Rankin M."/>
            <person name="McCullough T.M."/>
            <person name="Qu P."/>
            <person name="Korobeynikov A."/>
            <person name="Smith J.L."/>
            <person name="Gerwick L."/>
            <person name="Gerwick W.H."/>
        </authorList>
    </citation>
    <scope>NUCLEOTIDE SEQUENCE [LARGE SCALE GENOMIC DNA]</scope>
    <source>
        <strain evidence="5 6">PAB10Feb10-1</strain>
    </source>
</reference>
<dbReference type="RefSeq" id="WP_124154726.1">
    <property type="nucleotide sequence ID" value="NZ_CAWOLW010000579.1"/>
</dbReference>
<dbReference type="Gene3D" id="1.10.10.60">
    <property type="entry name" value="Homeodomain-like"/>
    <property type="match status" value="2"/>
</dbReference>
<evidence type="ECO:0000256" key="1">
    <source>
        <dbReference type="ARBA" id="ARBA00023015"/>
    </source>
</evidence>
<name>A0A3N6RQI3_9CYAN</name>
<dbReference type="GO" id="GO:0043565">
    <property type="term" value="F:sequence-specific DNA binding"/>
    <property type="evidence" value="ECO:0007669"/>
    <property type="project" value="InterPro"/>
</dbReference>